<sequence length="206" mass="22159">MVYPRFTLATWKRLQDDVQGLLTGTLFVALGVFLMKSAGLVPGGLVGLALLLHYGTGLDLGAILFLVNLPFYLLAWTRMGRAFTVRTAIAVSLLSLLSWWLPRAVALQQIDGALAAVLGGLLCGAGMLIIFRHRASLGGLNVLVLRLQDRFGWPPGKTQMAIDALIVLGGGWYVGDAHRLALSILAVVALNLALVYNHRPGCYQPV</sequence>
<keyword evidence="4 6" id="KW-1133">Transmembrane helix</keyword>
<dbReference type="Pfam" id="PF02588">
    <property type="entry name" value="YitT_membrane"/>
    <property type="match status" value="1"/>
</dbReference>
<gene>
    <name evidence="7" type="ORF">JJ685_25540</name>
</gene>
<keyword evidence="3 6" id="KW-0812">Transmembrane</keyword>
<evidence type="ECO:0000313" key="8">
    <source>
        <dbReference type="Proteomes" id="UP000599109"/>
    </source>
</evidence>
<protein>
    <submittedName>
        <fullName evidence="7">YitT family protein</fullName>
    </submittedName>
</protein>
<evidence type="ECO:0000256" key="5">
    <source>
        <dbReference type="ARBA" id="ARBA00023136"/>
    </source>
</evidence>
<comment type="subcellular location">
    <subcellularLocation>
        <location evidence="1">Cell membrane</location>
        <topology evidence="1">Multi-pass membrane protein</topology>
    </subcellularLocation>
</comment>
<keyword evidence="5 6" id="KW-0472">Membrane</keyword>
<feature type="transmembrane region" description="Helical" evidence="6">
    <location>
        <begin position="113"/>
        <end position="131"/>
    </location>
</feature>
<accession>A0A936Z445</accession>
<feature type="transmembrane region" description="Helical" evidence="6">
    <location>
        <begin position="83"/>
        <end position="101"/>
    </location>
</feature>
<evidence type="ECO:0000256" key="2">
    <source>
        <dbReference type="ARBA" id="ARBA00022475"/>
    </source>
</evidence>
<dbReference type="InterPro" id="IPR051461">
    <property type="entry name" value="UPF0750_membrane"/>
</dbReference>
<dbReference type="EMBL" id="JAEQNE010000008">
    <property type="protein sequence ID" value="MBL0394528.1"/>
    <property type="molecule type" value="Genomic_DNA"/>
</dbReference>
<dbReference type="RefSeq" id="WP_201677193.1">
    <property type="nucleotide sequence ID" value="NZ_JAEQNE010000008.1"/>
</dbReference>
<organism evidence="7 8">
    <name type="scientific">Ramlibacter monticola</name>
    <dbReference type="NCBI Taxonomy" id="1926872"/>
    <lineage>
        <taxon>Bacteria</taxon>
        <taxon>Pseudomonadati</taxon>
        <taxon>Pseudomonadota</taxon>
        <taxon>Betaproteobacteria</taxon>
        <taxon>Burkholderiales</taxon>
        <taxon>Comamonadaceae</taxon>
        <taxon>Ramlibacter</taxon>
    </lineage>
</organism>
<evidence type="ECO:0000256" key="1">
    <source>
        <dbReference type="ARBA" id="ARBA00004651"/>
    </source>
</evidence>
<dbReference type="PANTHER" id="PTHR33545:SF5">
    <property type="entry name" value="UPF0750 MEMBRANE PROTEIN YITT"/>
    <property type="match status" value="1"/>
</dbReference>
<keyword evidence="8" id="KW-1185">Reference proteome</keyword>
<evidence type="ECO:0000256" key="3">
    <source>
        <dbReference type="ARBA" id="ARBA00022692"/>
    </source>
</evidence>
<feature type="transmembrane region" description="Helical" evidence="6">
    <location>
        <begin position="21"/>
        <end position="54"/>
    </location>
</feature>
<reference evidence="7 8" key="1">
    <citation type="journal article" date="2017" name="Int. J. Syst. Evol. Microbiol.">
        <title>Ramlibacter monticola sp. nov., isolated from forest soil.</title>
        <authorList>
            <person name="Chaudhary D.K."/>
            <person name="Kim J."/>
        </authorList>
    </citation>
    <scope>NUCLEOTIDE SEQUENCE [LARGE SCALE GENOMIC DNA]</scope>
    <source>
        <strain evidence="7 8">KACC 19175</strain>
    </source>
</reference>
<keyword evidence="2" id="KW-1003">Cell membrane</keyword>
<dbReference type="InterPro" id="IPR003740">
    <property type="entry name" value="YitT"/>
</dbReference>
<dbReference type="AlphaFoldDB" id="A0A936Z445"/>
<dbReference type="GO" id="GO:0005886">
    <property type="term" value="C:plasma membrane"/>
    <property type="evidence" value="ECO:0007669"/>
    <property type="project" value="UniProtKB-SubCell"/>
</dbReference>
<dbReference type="PANTHER" id="PTHR33545">
    <property type="entry name" value="UPF0750 MEMBRANE PROTEIN YITT-RELATED"/>
    <property type="match status" value="1"/>
</dbReference>
<feature type="transmembrane region" description="Helical" evidence="6">
    <location>
        <begin position="60"/>
        <end position="76"/>
    </location>
</feature>
<name>A0A936Z445_9BURK</name>
<proteinExistence type="predicted"/>
<evidence type="ECO:0000313" key="7">
    <source>
        <dbReference type="EMBL" id="MBL0394528.1"/>
    </source>
</evidence>
<evidence type="ECO:0000256" key="4">
    <source>
        <dbReference type="ARBA" id="ARBA00022989"/>
    </source>
</evidence>
<dbReference type="Proteomes" id="UP000599109">
    <property type="component" value="Unassembled WGS sequence"/>
</dbReference>
<evidence type="ECO:0000256" key="6">
    <source>
        <dbReference type="SAM" id="Phobius"/>
    </source>
</evidence>
<comment type="caution">
    <text evidence="7">The sequence shown here is derived from an EMBL/GenBank/DDBJ whole genome shotgun (WGS) entry which is preliminary data.</text>
</comment>